<proteinExistence type="predicted"/>
<protein>
    <submittedName>
        <fullName evidence="2">Uncharacterized protein</fullName>
    </submittedName>
</protein>
<reference evidence="2 3" key="1">
    <citation type="submission" date="2021-06" db="EMBL/GenBank/DDBJ databases">
        <authorList>
            <person name="Sun Q."/>
            <person name="Li D."/>
        </authorList>
    </citation>
    <scope>NUCLEOTIDE SEQUENCE [LARGE SCALE GENOMIC DNA]</scope>
    <source>
        <strain evidence="2 3">MSJ-2</strain>
    </source>
</reference>
<organism evidence="2 3">
    <name type="scientific">Dysosmobacter acutus</name>
    <dbReference type="NCBI Taxonomy" id="2841504"/>
    <lineage>
        <taxon>Bacteria</taxon>
        <taxon>Bacillati</taxon>
        <taxon>Bacillota</taxon>
        <taxon>Clostridia</taxon>
        <taxon>Eubacteriales</taxon>
        <taxon>Oscillospiraceae</taxon>
        <taxon>Dysosmobacter</taxon>
    </lineage>
</organism>
<evidence type="ECO:0000256" key="1">
    <source>
        <dbReference type="SAM" id="Phobius"/>
    </source>
</evidence>
<dbReference type="EMBL" id="JAHLQN010000001">
    <property type="protein sequence ID" value="MBU5625474.1"/>
    <property type="molecule type" value="Genomic_DNA"/>
</dbReference>
<keyword evidence="1" id="KW-0472">Membrane</keyword>
<keyword evidence="1" id="KW-0812">Transmembrane</keyword>
<keyword evidence="1" id="KW-1133">Transmembrane helix</keyword>
<name>A0ABS6F5A7_9FIRM</name>
<accession>A0ABS6F5A7</accession>
<comment type="caution">
    <text evidence="2">The sequence shown here is derived from an EMBL/GenBank/DDBJ whole genome shotgun (WGS) entry which is preliminary data.</text>
</comment>
<evidence type="ECO:0000313" key="2">
    <source>
        <dbReference type="EMBL" id="MBU5625474.1"/>
    </source>
</evidence>
<feature type="transmembrane region" description="Helical" evidence="1">
    <location>
        <begin position="6"/>
        <end position="24"/>
    </location>
</feature>
<keyword evidence="3" id="KW-1185">Reference proteome</keyword>
<dbReference type="RefSeq" id="WP_216557351.1">
    <property type="nucleotide sequence ID" value="NZ_JAHLQN010000001.1"/>
</dbReference>
<sequence>MGDLALVVGLAWVVLFGFWIMGRLDRFFSRGGISPCWDAEEEQTPRQGGK</sequence>
<evidence type="ECO:0000313" key="3">
    <source>
        <dbReference type="Proteomes" id="UP000787672"/>
    </source>
</evidence>
<gene>
    <name evidence="2" type="ORF">KQI82_00810</name>
</gene>
<dbReference type="Proteomes" id="UP000787672">
    <property type="component" value="Unassembled WGS sequence"/>
</dbReference>